<dbReference type="PANTHER" id="PTHR46561:SF11">
    <property type="entry name" value="SERPENTINE RECEPTOR CLASS ALPHA_BETA-14"/>
    <property type="match status" value="1"/>
</dbReference>
<evidence type="ECO:0000313" key="2">
    <source>
        <dbReference type="Proteomes" id="UP001328107"/>
    </source>
</evidence>
<comment type="caution">
    <text evidence="1">The sequence shown here is derived from an EMBL/GenBank/DDBJ whole genome shotgun (WGS) entry which is preliminary data.</text>
</comment>
<organism evidence="1 2">
    <name type="scientific">Pristionchus mayeri</name>
    <dbReference type="NCBI Taxonomy" id="1317129"/>
    <lineage>
        <taxon>Eukaryota</taxon>
        <taxon>Metazoa</taxon>
        <taxon>Ecdysozoa</taxon>
        <taxon>Nematoda</taxon>
        <taxon>Chromadorea</taxon>
        <taxon>Rhabditida</taxon>
        <taxon>Rhabditina</taxon>
        <taxon>Diplogasteromorpha</taxon>
        <taxon>Diplogasteroidea</taxon>
        <taxon>Neodiplogasteridae</taxon>
        <taxon>Pristionchus</taxon>
    </lineage>
</organism>
<dbReference type="AlphaFoldDB" id="A0AAN5C6B4"/>
<keyword evidence="2" id="KW-1185">Reference proteome</keyword>
<evidence type="ECO:0008006" key="3">
    <source>
        <dbReference type="Google" id="ProtNLM"/>
    </source>
</evidence>
<name>A0AAN5C6B4_9BILA</name>
<dbReference type="EMBL" id="BTRK01000002">
    <property type="protein sequence ID" value="GMR39093.1"/>
    <property type="molecule type" value="Genomic_DNA"/>
</dbReference>
<dbReference type="Proteomes" id="UP001328107">
    <property type="component" value="Unassembled WGS sequence"/>
</dbReference>
<dbReference type="InterPro" id="IPR053286">
    <property type="entry name" value="Nematode_rcpt-like_srab"/>
</dbReference>
<sequence>MEETVGNVLGFSAFFLFRERRNLAHKSLALLMNMHCWWTLALNVGWLVNCLMTLHAHLSMRNPSDILVDASMCVIRRTPEMLGVYGSIFSQMAMAAERYRASTIL</sequence>
<gene>
    <name evidence="1" type="ORF">PMAYCL1PPCAC_09288</name>
</gene>
<evidence type="ECO:0000313" key="1">
    <source>
        <dbReference type="EMBL" id="GMR39093.1"/>
    </source>
</evidence>
<reference evidence="2" key="1">
    <citation type="submission" date="2022-10" db="EMBL/GenBank/DDBJ databases">
        <title>Genome assembly of Pristionchus species.</title>
        <authorList>
            <person name="Yoshida K."/>
            <person name="Sommer R.J."/>
        </authorList>
    </citation>
    <scope>NUCLEOTIDE SEQUENCE [LARGE SCALE GENOMIC DNA]</scope>
    <source>
        <strain evidence="2">RS5460</strain>
    </source>
</reference>
<protein>
    <recommendedName>
        <fullName evidence="3">G protein-coupled receptor</fullName>
    </recommendedName>
</protein>
<dbReference type="PANTHER" id="PTHR46561">
    <property type="entry name" value="SERPENTINE RECEPTOR, CLASS AB (CLASS A-LIKE)-RELATED"/>
    <property type="match status" value="1"/>
</dbReference>
<proteinExistence type="predicted"/>
<feature type="non-terminal residue" evidence="1">
    <location>
        <position position="105"/>
    </location>
</feature>
<accession>A0AAN5C6B4</accession>